<evidence type="ECO:0000259" key="2">
    <source>
        <dbReference type="Pfam" id="PF00963"/>
    </source>
</evidence>
<evidence type="ECO:0000313" key="5">
    <source>
        <dbReference type="Proteomes" id="UP000176186"/>
    </source>
</evidence>
<evidence type="ECO:0008006" key="6">
    <source>
        <dbReference type="Google" id="ProtNLM"/>
    </source>
</evidence>
<feature type="domain" description="Cohesin" evidence="2">
    <location>
        <begin position="45"/>
        <end position="149"/>
    </location>
</feature>
<dbReference type="SUPFAM" id="SSF49384">
    <property type="entry name" value="Carbohydrate-binding domain"/>
    <property type="match status" value="1"/>
</dbReference>
<dbReference type="InterPro" id="IPR013783">
    <property type="entry name" value="Ig-like_fold"/>
</dbReference>
<dbReference type="AlphaFoldDB" id="A0A1F6BFN9"/>
<dbReference type="Pfam" id="PF19077">
    <property type="entry name" value="Big_13"/>
    <property type="match status" value="1"/>
</dbReference>
<gene>
    <name evidence="4" type="ORF">A2363_04715</name>
</gene>
<evidence type="ECO:0000256" key="1">
    <source>
        <dbReference type="SAM" id="Phobius"/>
    </source>
</evidence>
<keyword evidence="1" id="KW-0812">Transmembrane</keyword>
<dbReference type="Gene3D" id="2.60.40.10">
    <property type="entry name" value="Immunoglobulins"/>
    <property type="match status" value="1"/>
</dbReference>
<dbReference type="STRING" id="1798401.A2363_04715"/>
<name>A0A1F6BFN9_9BACT</name>
<feature type="transmembrane region" description="Helical" evidence="1">
    <location>
        <begin position="328"/>
        <end position="347"/>
    </location>
</feature>
<feature type="domain" description="Bacterial Ig-like" evidence="3">
    <location>
        <begin position="231"/>
        <end position="295"/>
    </location>
</feature>
<dbReference type="InterPro" id="IPR008965">
    <property type="entry name" value="CBM2/CBM3_carb-bd_dom_sf"/>
</dbReference>
<dbReference type="CDD" id="cd08547">
    <property type="entry name" value="Type_II_cohesin"/>
    <property type="match status" value="1"/>
</dbReference>
<reference evidence="4 5" key="1">
    <citation type="journal article" date="2016" name="Nat. Commun.">
        <title>Thousands of microbial genomes shed light on interconnected biogeochemical processes in an aquifer system.</title>
        <authorList>
            <person name="Anantharaman K."/>
            <person name="Brown C.T."/>
            <person name="Hug L.A."/>
            <person name="Sharon I."/>
            <person name="Castelle C.J."/>
            <person name="Probst A.J."/>
            <person name="Thomas B.C."/>
            <person name="Singh A."/>
            <person name="Wilkins M.J."/>
            <person name="Karaoz U."/>
            <person name="Brodie E.L."/>
            <person name="Williams K.H."/>
            <person name="Hubbard S.S."/>
            <person name="Banfield J.F."/>
        </authorList>
    </citation>
    <scope>NUCLEOTIDE SEQUENCE [LARGE SCALE GENOMIC DNA]</scope>
</reference>
<evidence type="ECO:0000259" key="3">
    <source>
        <dbReference type="Pfam" id="PF19077"/>
    </source>
</evidence>
<dbReference type="Gene3D" id="2.60.40.680">
    <property type="match status" value="1"/>
</dbReference>
<accession>A0A1F6BFN9</accession>
<evidence type="ECO:0000313" key="4">
    <source>
        <dbReference type="EMBL" id="OGG35755.1"/>
    </source>
</evidence>
<organism evidence="4 5">
    <name type="scientific">Candidatus Gottesmanbacteria bacterium RIFOXYB1_FULL_47_11</name>
    <dbReference type="NCBI Taxonomy" id="1798401"/>
    <lineage>
        <taxon>Bacteria</taxon>
        <taxon>Candidatus Gottesmaniibacteriota</taxon>
    </lineage>
</organism>
<proteinExistence type="predicted"/>
<sequence>MKKVFLFIAIGLLLIGIPATIYLLGQQKDLRAKAAPATTLSLTPAQSTHAVGTTFNLNIQINPGSNQVRTARIAVTFDPAKLKAMTITNGPKAPRILSSGVVEQGRAYIVVGAASNAQPITSNGTIAVIRFKAMEATAATPAAVVFEAAPKTFVGASMEGGANVLVTANGAKITITGGSSTPTLTPTLTVTPTATVTPTLTLTPTPDDTTGATATASTIQILSPAENSDVTTTAPTFQGKAPPGSTVTIVVYSTPQTVTVTTDENGNWTYTPTTPLEEGPHSIVASIQTASDSTEATSSAFVVVASGTGGGVAADDAMPISGNIETTVILIALGLVFLASGVLLPMIL</sequence>
<dbReference type="Pfam" id="PF00963">
    <property type="entry name" value="Cohesin"/>
    <property type="match status" value="1"/>
</dbReference>
<keyword evidence="1" id="KW-0472">Membrane</keyword>
<comment type="caution">
    <text evidence="4">The sequence shown here is derived from an EMBL/GenBank/DDBJ whole genome shotgun (WGS) entry which is preliminary data.</text>
</comment>
<dbReference type="GO" id="GO:0000272">
    <property type="term" value="P:polysaccharide catabolic process"/>
    <property type="evidence" value="ECO:0007669"/>
    <property type="project" value="InterPro"/>
</dbReference>
<keyword evidence="1" id="KW-1133">Transmembrane helix</keyword>
<dbReference type="GO" id="GO:0030246">
    <property type="term" value="F:carbohydrate binding"/>
    <property type="evidence" value="ECO:0007669"/>
    <property type="project" value="InterPro"/>
</dbReference>
<dbReference type="Proteomes" id="UP000176186">
    <property type="component" value="Unassembled WGS sequence"/>
</dbReference>
<dbReference type="EMBL" id="MFKE01000006">
    <property type="protein sequence ID" value="OGG35755.1"/>
    <property type="molecule type" value="Genomic_DNA"/>
</dbReference>
<dbReference type="InterPro" id="IPR002102">
    <property type="entry name" value="Cohesin_dom"/>
</dbReference>
<dbReference type="InterPro" id="IPR044016">
    <property type="entry name" value="Big_13"/>
</dbReference>
<protein>
    <recommendedName>
        <fullName evidence="6">Bacterial Ig-like domain-containing protein</fullName>
    </recommendedName>
</protein>